<evidence type="ECO:0000256" key="1">
    <source>
        <dbReference type="SAM" id="Phobius"/>
    </source>
</evidence>
<sequence>MSAKSSWWRWAAAALILYIAIWIANGRIAVDAQTIWLRAGEYALWAALALGAIARLWPTLTPYGWRPLAILGGAVLSGLEIFLRAGPLDNKMRIDAWMTALIGIAIVAILARVMPAALRRSWFGQEGGTNGPDSRTPR</sequence>
<keyword evidence="1" id="KW-0472">Membrane</keyword>
<dbReference type="AlphaFoldDB" id="A0A3M8QWZ2"/>
<gene>
    <name evidence="2" type="ORF">EC580_09270</name>
</gene>
<reference evidence="2" key="1">
    <citation type="submission" date="2018-10" db="EMBL/GenBank/DDBJ databases">
        <title>Acidithiobacillus sulfuriphilus sp. nov.: an extremely acidophilic sulfur-oxidizing chemolithotroph isolated from a neutral pH environment.</title>
        <authorList>
            <person name="Falagan C."/>
            <person name="Moya-Beltran A."/>
            <person name="Quatrini R."/>
            <person name="Johnson D.B."/>
        </authorList>
    </citation>
    <scope>NUCLEOTIDE SEQUENCE [LARGE SCALE GENOMIC DNA]</scope>
    <source>
        <strain evidence="2">CJ-2</strain>
    </source>
</reference>
<protein>
    <submittedName>
        <fullName evidence="2">Uncharacterized protein</fullName>
    </submittedName>
</protein>
<feature type="transmembrane region" description="Helical" evidence="1">
    <location>
        <begin position="63"/>
        <end position="83"/>
    </location>
</feature>
<feature type="transmembrane region" description="Helical" evidence="1">
    <location>
        <begin position="95"/>
        <end position="114"/>
    </location>
</feature>
<proteinExistence type="predicted"/>
<evidence type="ECO:0000313" key="2">
    <source>
        <dbReference type="EMBL" id="RNF60585.1"/>
    </source>
</evidence>
<dbReference type="EMBL" id="RIZI01000174">
    <property type="protein sequence ID" value="RNF60585.1"/>
    <property type="molecule type" value="Genomic_DNA"/>
</dbReference>
<accession>A0A3M8QWZ2</accession>
<organism evidence="2">
    <name type="scientific">Acidithiobacillus sulfuriphilus</name>
    <dbReference type="NCBI Taxonomy" id="1867749"/>
    <lineage>
        <taxon>Bacteria</taxon>
        <taxon>Pseudomonadati</taxon>
        <taxon>Pseudomonadota</taxon>
        <taxon>Acidithiobacillia</taxon>
        <taxon>Acidithiobacillales</taxon>
        <taxon>Acidithiobacillaceae</taxon>
        <taxon>Acidithiobacillus</taxon>
    </lineage>
</organism>
<dbReference type="RefSeq" id="WP_123104376.1">
    <property type="nucleotide sequence ID" value="NZ_CP127527.1"/>
</dbReference>
<keyword evidence="1" id="KW-0812">Transmembrane</keyword>
<keyword evidence="1" id="KW-1133">Transmembrane helix</keyword>
<feature type="transmembrane region" description="Helical" evidence="1">
    <location>
        <begin position="36"/>
        <end position="57"/>
    </location>
</feature>
<feature type="transmembrane region" description="Helical" evidence="1">
    <location>
        <begin position="6"/>
        <end position="24"/>
    </location>
</feature>
<dbReference type="OrthoDB" id="5297231at2"/>
<comment type="caution">
    <text evidence="2">The sequence shown here is derived from an EMBL/GenBank/DDBJ whole genome shotgun (WGS) entry which is preliminary data.</text>
</comment>
<name>A0A3M8QWZ2_9PROT</name>